<accession>F1D1E0</accession>
<reference evidence="1 2" key="1">
    <citation type="journal article" date="2011" name="MBio">
        <title>Evidence of a dominant lineage of Vibrio cholerae-specific lytic bacteriophages shed by cholera patients over a 10-year period in Dhaka, Bangladesh.</title>
        <authorList>
            <person name="Seed K.D."/>
            <person name="Bodi K.L."/>
            <person name="Kropinski A.M."/>
            <person name="Ackermann H.W."/>
            <person name="Calderwood S.B."/>
            <person name="Qadri F."/>
            <person name="Camilli A."/>
        </authorList>
    </citation>
    <scope>NUCLEOTIDE SEQUENCE [LARGE SCALE GENOMIC DNA]</scope>
</reference>
<sequence>MTTNPTTYGYRLATLSNALFNGDVDKRKGKELPIRMISYS</sequence>
<dbReference type="RefSeq" id="YP_004251059.1">
    <property type="nucleotide sequence ID" value="NC_015157.1"/>
</dbReference>
<dbReference type="GeneID" id="10228597"/>
<dbReference type="EMBL" id="HQ641347">
    <property type="protein sequence ID" value="ADX87934.1"/>
    <property type="molecule type" value="Genomic_DNA"/>
</dbReference>
<dbReference type="KEGG" id="vg:10228597"/>
<evidence type="ECO:0000313" key="1">
    <source>
        <dbReference type="EMBL" id="ADX87934.1"/>
    </source>
</evidence>
<evidence type="ECO:0000313" key="2">
    <source>
        <dbReference type="Proteomes" id="UP000007502"/>
    </source>
</evidence>
<dbReference type="Proteomes" id="UP000007502">
    <property type="component" value="Segment"/>
</dbReference>
<organism evidence="1 2">
    <name type="scientific">Vibrio phage ICP1</name>
    <dbReference type="NCBI Taxonomy" id="979525"/>
    <lineage>
        <taxon>Viruses</taxon>
        <taxon>Duplodnaviria</taxon>
        <taxon>Heunggongvirae</taxon>
        <taxon>Uroviricota</taxon>
        <taxon>Caudoviricetes</taxon>
        <taxon>Mohonavirus</taxon>
        <taxon>Mohonavirus ICP1</taxon>
    </lineage>
</organism>
<name>F1D1E0_9CAUD</name>
<gene>
    <name evidence="1" type="primary">ORF118A</name>
</gene>
<keyword evidence="2" id="KW-1185">Reference proteome</keyword>
<proteinExistence type="predicted"/>
<protein>
    <submittedName>
        <fullName evidence="1">Uncharacterized protein ORF118A</fullName>
    </submittedName>
</protein>